<dbReference type="EMBL" id="AB263749">
    <property type="protein sequence ID" value="BAF36352.1"/>
    <property type="molecule type" value="Genomic_DNA"/>
</dbReference>
<accession>A0A947</accession>
<sequence length="59" mass="6307">MNRSNTKYKLELRFSENVKFFFVSEEGEANNVAGFSSEGGGFSSEGGGFSFVGEASAPN</sequence>
<dbReference type="AlphaFoldDB" id="A0A947"/>
<reference evidence="1" key="1">
    <citation type="journal article" date="2007" name="Sex. Plant Reprod.">
        <title>Physical size of the S locus region defined by genetic recombination and genome sequencing in Ipomoea trifida, Convolvulaceae.</title>
        <authorList>
            <person name="Rahman M.H."/>
            <person name="Tsuchiya T."/>
            <person name="Suwabe K."/>
            <person name="Kohori J."/>
            <person name="Tomita R.N."/>
            <person name="Kagaya Y."/>
            <person name="Kobayashi I."/>
            <person name="Kakeda K."/>
            <person name="Kowyama Y."/>
        </authorList>
    </citation>
    <scope>NUCLEOTIDE SEQUENCE</scope>
</reference>
<evidence type="ECO:0000313" key="1">
    <source>
        <dbReference type="EMBL" id="BAF36352.1"/>
    </source>
</evidence>
<organism evidence="1">
    <name type="scientific">Ipomoea trifida</name>
    <name type="common">Morning glory</name>
    <dbReference type="NCBI Taxonomy" id="35884"/>
    <lineage>
        <taxon>Eukaryota</taxon>
        <taxon>Viridiplantae</taxon>
        <taxon>Streptophyta</taxon>
        <taxon>Embryophyta</taxon>
        <taxon>Tracheophyta</taxon>
        <taxon>Spermatophyta</taxon>
        <taxon>Magnoliopsida</taxon>
        <taxon>eudicotyledons</taxon>
        <taxon>Gunneridae</taxon>
        <taxon>Pentapetalae</taxon>
        <taxon>asterids</taxon>
        <taxon>lamiids</taxon>
        <taxon>Solanales</taxon>
        <taxon>Convolvulaceae</taxon>
        <taxon>Ipomoeeae</taxon>
        <taxon>Ipomoea</taxon>
    </lineage>
</organism>
<proteinExistence type="predicted"/>
<name>A0A947_IPOTF</name>
<protein>
    <submittedName>
        <fullName evidence="1">Uncharacterized protein</fullName>
    </submittedName>
</protein>